<accession>A0ABS4J723</accession>
<feature type="domain" description="Rhamnogalacturonase A/B/Epimerase-like pectate lyase" evidence="1">
    <location>
        <begin position="137"/>
        <end position="216"/>
    </location>
</feature>
<dbReference type="InterPro" id="IPR056204">
    <property type="entry name" value="K1-lyase_C"/>
</dbReference>
<keyword evidence="4" id="KW-1185">Reference proteome</keyword>
<dbReference type="InterPro" id="IPR024535">
    <property type="entry name" value="RHGA/B-epi-like_pectate_lyase"/>
</dbReference>
<feature type="domain" description="K1 capsule-specific polysaccharide lyase C-terminal" evidence="2">
    <location>
        <begin position="660"/>
        <end position="729"/>
    </location>
</feature>
<reference evidence="3 4" key="1">
    <citation type="submission" date="2021-03" db="EMBL/GenBank/DDBJ databases">
        <title>Genomic Encyclopedia of Type Strains, Phase IV (KMG-IV): sequencing the most valuable type-strain genomes for metagenomic binning, comparative biology and taxonomic classification.</title>
        <authorList>
            <person name="Goeker M."/>
        </authorList>
    </citation>
    <scope>NUCLEOTIDE SEQUENCE [LARGE SCALE GENOMIC DNA]</scope>
    <source>
        <strain evidence="3 4">DSM 26048</strain>
    </source>
</reference>
<dbReference type="Proteomes" id="UP001519287">
    <property type="component" value="Unassembled WGS sequence"/>
</dbReference>
<evidence type="ECO:0000259" key="2">
    <source>
        <dbReference type="Pfam" id="PF24146"/>
    </source>
</evidence>
<dbReference type="Gene3D" id="2.160.20.10">
    <property type="entry name" value="Single-stranded right-handed beta-helix, Pectin lyase-like"/>
    <property type="match status" value="1"/>
</dbReference>
<protein>
    <recommendedName>
        <fullName evidence="5">Pectate lyase superfamily protein domain-containing protein</fullName>
    </recommendedName>
</protein>
<dbReference type="InterPro" id="IPR011050">
    <property type="entry name" value="Pectin_lyase_fold/virulence"/>
</dbReference>
<dbReference type="InterPro" id="IPR006311">
    <property type="entry name" value="TAT_signal"/>
</dbReference>
<proteinExistence type="predicted"/>
<dbReference type="SUPFAM" id="SSF51126">
    <property type="entry name" value="Pectin lyase-like"/>
    <property type="match status" value="1"/>
</dbReference>
<evidence type="ECO:0008006" key="5">
    <source>
        <dbReference type="Google" id="ProtNLM"/>
    </source>
</evidence>
<dbReference type="InterPro" id="IPR012334">
    <property type="entry name" value="Pectin_lyas_fold"/>
</dbReference>
<evidence type="ECO:0000313" key="3">
    <source>
        <dbReference type="EMBL" id="MBP1994574.1"/>
    </source>
</evidence>
<dbReference type="EMBL" id="JAGGLB010000026">
    <property type="protein sequence ID" value="MBP1994574.1"/>
    <property type="molecule type" value="Genomic_DNA"/>
</dbReference>
<gene>
    <name evidence="3" type="ORF">J2Z66_006213</name>
</gene>
<organism evidence="3 4">
    <name type="scientific">Paenibacillus eucommiae</name>
    <dbReference type="NCBI Taxonomy" id="1355755"/>
    <lineage>
        <taxon>Bacteria</taxon>
        <taxon>Bacillati</taxon>
        <taxon>Bacillota</taxon>
        <taxon>Bacilli</taxon>
        <taxon>Bacillales</taxon>
        <taxon>Paenibacillaceae</taxon>
        <taxon>Paenibacillus</taxon>
    </lineage>
</organism>
<dbReference type="Pfam" id="PF24146">
    <property type="entry name" value="K1-lyase_C"/>
    <property type="match status" value="1"/>
</dbReference>
<comment type="caution">
    <text evidence="3">The sequence shown here is derived from an EMBL/GenBank/DDBJ whole genome shotgun (WGS) entry which is preliminary data.</text>
</comment>
<dbReference type="Pfam" id="PF12708">
    <property type="entry name" value="Pect-lyase_RHGA_epim"/>
    <property type="match status" value="1"/>
</dbReference>
<dbReference type="PROSITE" id="PS51318">
    <property type="entry name" value="TAT"/>
    <property type="match status" value="1"/>
</dbReference>
<evidence type="ECO:0000259" key="1">
    <source>
        <dbReference type="Pfam" id="PF12708"/>
    </source>
</evidence>
<name>A0ABS4J723_9BACL</name>
<dbReference type="RefSeq" id="WP_209976416.1">
    <property type="nucleotide sequence ID" value="NZ_JAGGLB010000026.1"/>
</dbReference>
<sequence>MSEDSRISRRKLLASLGVAGAVLATDSLLKGGVLGLAGRTERSAAAAVYGSDQTVTGAVYGSNPVELDIHANLITVSTVADLSTKSIDDAALILVSDPDRGGIFSYSTNVTPIDNGIVFGASDGNRWIRLGGETQPVNVKWFGAKGDGTTNDTAQIQAALNGYAAVYMPASTYLVSGLNVSGGRKIYTDGAATILKQTAGTPIGTRILLVAGSQVSIGLMSYEGNIATDTNEQNHALAIIATTTDLENIEVEGVIARSIRGDALYIGGGYTADTFRPRNISVGLVYSENVYRNGVSITSGENIHIQTCKSIKAGLFGVDIESNANKIIGVTFGSLETSSLGIIGHGTESPATNIKIDNLIIDGSLNNGVIVDYPTNDVLVNSGIVFRNAMNNEFGTVKISNTSRYAIESLKSGTQDGYCDTIVFHSLHIESCALTDSSALGYIVTGAINNFIVHSGSALFASGETTKALLFNCKSQTPLKINNFTLTNGVFGREVWAHIYKCRINVPDANVLTNAKAGSILSGCTIVSCLRLLSYCETCVIEYNDISYTFALYVNNTYSRHYELGNKINGIQNVVVTGVSYPTAGTWLKGDRVNNTNPTIGQPISWTCTTGGTPGVWSPDATAGGETLAAVTAKGGVTTSDVTINAALAADRLMIKEGANKTMGVAALASGTVTINTTAVTVNSRIFVTPGPNGTLNGSVRVSSIIPGVSFKITSTHSLDSADIFWFMVQAY</sequence>
<evidence type="ECO:0000313" key="4">
    <source>
        <dbReference type="Proteomes" id="UP001519287"/>
    </source>
</evidence>